<organism evidence="1">
    <name type="scientific">Tetraodon nigroviridis</name>
    <name type="common">Spotted green pufferfish</name>
    <name type="synonym">Chelonodon nigroviridis</name>
    <dbReference type="NCBI Taxonomy" id="99883"/>
    <lineage>
        <taxon>Eukaryota</taxon>
        <taxon>Metazoa</taxon>
        <taxon>Chordata</taxon>
        <taxon>Craniata</taxon>
        <taxon>Vertebrata</taxon>
        <taxon>Euteleostomi</taxon>
        <taxon>Actinopterygii</taxon>
        <taxon>Neopterygii</taxon>
        <taxon>Teleostei</taxon>
        <taxon>Neoteleostei</taxon>
        <taxon>Acanthomorphata</taxon>
        <taxon>Eupercaria</taxon>
        <taxon>Tetraodontiformes</taxon>
        <taxon>Tetradontoidea</taxon>
        <taxon>Tetraodontidae</taxon>
        <taxon>Tetraodon</taxon>
    </lineage>
</organism>
<dbReference type="AlphaFoldDB" id="Q4REU4"/>
<reference evidence="1" key="1">
    <citation type="journal article" date="2004" name="Nature">
        <title>Genome duplication in the teleost fish Tetraodon nigroviridis reveals the early vertebrate proto-karyotype.</title>
        <authorList>
            <person name="Jaillon O."/>
            <person name="Aury J.-M."/>
            <person name="Brunet F."/>
            <person name="Petit J.-L."/>
            <person name="Stange-Thomann N."/>
            <person name="Mauceli E."/>
            <person name="Bouneau L."/>
            <person name="Fischer C."/>
            <person name="Ozouf-Costaz C."/>
            <person name="Bernot A."/>
            <person name="Nicaud S."/>
            <person name="Jaffe D."/>
            <person name="Fisher S."/>
            <person name="Lutfalla G."/>
            <person name="Dossat C."/>
            <person name="Segurens B."/>
            <person name="Dasilva C."/>
            <person name="Salanoubat M."/>
            <person name="Levy M."/>
            <person name="Boudet N."/>
            <person name="Castellano S."/>
            <person name="Anthouard V."/>
            <person name="Jubin C."/>
            <person name="Castelli V."/>
            <person name="Katinka M."/>
            <person name="Vacherie B."/>
            <person name="Biemont C."/>
            <person name="Skalli Z."/>
            <person name="Cattolico L."/>
            <person name="Poulain J."/>
            <person name="De Berardinis V."/>
            <person name="Cruaud C."/>
            <person name="Duprat S."/>
            <person name="Brottier P."/>
            <person name="Coutanceau J.-P."/>
            <person name="Gouzy J."/>
            <person name="Parra G."/>
            <person name="Lardier G."/>
            <person name="Chapple C."/>
            <person name="McKernan K.J."/>
            <person name="McEwan P."/>
            <person name="Bosak S."/>
            <person name="Kellis M."/>
            <person name="Volff J.-N."/>
            <person name="Guigo R."/>
            <person name="Zody M.C."/>
            <person name="Mesirov J."/>
            <person name="Lindblad-Toh K."/>
            <person name="Birren B."/>
            <person name="Nusbaum C."/>
            <person name="Kahn D."/>
            <person name="Robinson-Rechavi M."/>
            <person name="Laudet V."/>
            <person name="Schachter V."/>
            <person name="Quetier F."/>
            <person name="Saurin W."/>
            <person name="Scarpelli C."/>
            <person name="Wincker P."/>
            <person name="Lander E.S."/>
            <person name="Weissenbach J."/>
            <person name="Roest Crollius H."/>
        </authorList>
    </citation>
    <scope>NUCLEOTIDE SEQUENCE [LARGE SCALE GENOMIC DNA]</scope>
</reference>
<dbReference type="EMBL" id="CAAE01015122">
    <property type="protein sequence ID" value="CAG13088.1"/>
    <property type="molecule type" value="Genomic_DNA"/>
</dbReference>
<name>Q4REU4_TETNG</name>
<sequence>MVVVIKSRPRLLSALNARVSCSRIPPFYLSQLREPLLVRRKEKRNQNKWAPLKRQCINCLIE</sequence>
<protein>
    <submittedName>
        <fullName evidence="1">(spotted green pufferfish) hypothetical protein</fullName>
    </submittedName>
</protein>
<evidence type="ECO:0000313" key="1">
    <source>
        <dbReference type="EMBL" id="CAG13088.1"/>
    </source>
</evidence>
<comment type="caution">
    <text evidence="1">The sequence shown here is derived from an EMBL/GenBank/DDBJ whole genome shotgun (WGS) entry which is preliminary data.</text>
</comment>
<proteinExistence type="predicted"/>
<reference evidence="1" key="2">
    <citation type="submission" date="2004-02" db="EMBL/GenBank/DDBJ databases">
        <authorList>
            <consortium name="Genoscope"/>
            <consortium name="Whitehead Institute Centre for Genome Research"/>
        </authorList>
    </citation>
    <scope>NUCLEOTIDE SEQUENCE</scope>
</reference>
<accession>Q4REU4</accession>
<gene>
    <name evidence="1" type="ORF">GSTENG00035611001</name>
</gene>
<dbReference type="KEGG" id="tng:GSTEN00035611G001"/>